<keyword evidence="4" id="KW-0223">Dioxygenase</keyword>
<name>A0A4Y7TTJ5_COPMI</name>
<comment type="caution">
    <text evidence="4">The sequence shown here is derived from an EMBL/GenBank/DDBJ whole genome shotgun (WGS) entry which is preliminary data.</text>
</comment>
<dbReference type="AlphaFoldDB" id="A0A4Y7TTJ5"/>
<dbReference type="InterPro" id="IPR000627">
    <property type="entry name" value="Intradiol_dOase_C"/>
</dbReference>
<dbReference type="Gene3D" id="2.60.130.10">
    <property type="entry name" value="Aromatic compound dioxygenase"/>
    <property type="match status" value="1"/>
</dbReference>
<dbReference type="GO" id="GO:0008199">
    <property type="term" value="F:ferric iron binding"/>
    <property type="evidence" value="ECO:0007669"/>
    <property type="project" value="InterPro"/>
</dbReference>
<dbReference type="Proteomes" id="UP000298030">
    <property type="component" value="Unassembled WGS sequence"/>
</dbReference>
<dbReference type="Pfam" id="PF00775">
    <property type="entry name" value="Dioxygenase_C"/>
    <property type="match status" value="1"/>
</dbReference>
<protein>
    <submittedName>
        <fullName evidence="4">Aromatic compound dioxygenase</fullName>
    </submittedName>
</protein>
<dbReference type="PANTHER" id="PTHR34315">
    <property type="match status" value="1"/>
</dbReference>
<evidence type="ECO:0000313" key="4">
    <source>
        <dbReference type="EMBL" id="TEB36879.1"/>
    </source>
</evidence>
<evidence type="ECO:0000259" key="2">
    <source>
        <dbReference type="Pfam" id="PF00775"/>
    </source>
</evidence>
<dbReference type="GO" id="GO:0016702">
    <property type="term" value="F:oxidoreductase activity, acting on single donors with incorporation of molecular oxygen, incorporation of two atoms of oxygen"/>
    <property type="evidence" value="ECO:0007669"/>
    <property type="project" value="InterPro"/>
</dbReference>
<evidence type="ECO:0000313" key="3">
    <source>
        <dbReference type="EMBL" id="TEB25813.1"/>
    </source>
</evidence>
<feature type="signal peptide" evidence="1">
    <location>
        <begin position="1"/>
        <end position="19"/>
    </location>
</feature>
<dbReference type="EMBL" id="QPFP01000053">
    <property type="protein sequence ID" value="TEB25813.1"/>
    <property type="molecule type" value="Genomic_DNA"/>
</dbReference>
<gene>
    <name evidence="4" type="ORF">FA13DRAFT_1787194</name>
    <name evidence="3" type="ORF">FA13DRAFT_1796132</name>
</gene>
<keyword evidence="1" id="KW-0732">Signal</keyword>
<reference evidence="4 5" key="1">
    <citation type="journal article" date="2019" name="Nat. Ecol. Evol.">
        <title>Megaphylogeny resolves global patterns of mushroom evolution.</title>
        <authorList>
            <person name="Varga T."/>
            <person name="Krizsan K."/>
            <person name="Foldi C."/>
            <person name="Dima B."/>
            <person name="Sanchez-Garcia M."/>
            <person name="Sanchez-Ramirez S."/>
            <person name="Szollosi G.J."/>
            <person name="Szarkandi J.G."/>
            <person name="Papp V."/>
            <person name="Albert L."/>
            <person name="Andreopoulos W."/>
            <person name="Angelini C."/>
            <person name="Antonin V."/>
            <person name="Barry K.W."/>
            <person name="Bougher N.L."/>
            <person name="Buchanan P."/>
            <person name="Buyck B."/>
            <person name="Bense V."/>
            <person name="Catcheside P."/>
            <person name="Chovatia M."/>
            <person name="Cooper J."/>
            <person name="Damon W."/>
            <person name="Desjardin D."/>
            <person name="Finy P."/>
            <person name="Geml J."/>
            <person name="Haridas S."/>
            <person name="Hughes K."/>
            <person name="Justo A."/>
            <person name="Karasinski D."/>
            <person name="Kautmanova I."/>
            <person name="Kiss B."/>
            <person name="Kocsube S."/>
            <person name="Kotiranta H."/>
            <person name="LaButti K.M."/>
            <person name="Lechner B.E."/>
            <person name="Liimatainen K."/>
            <person name="Lipzen A."/>
            <person name="Lukacs Z."/>
            <person name="Mihaltcheva S."/>
            <person name="Morgado L.N."/>
            <person name="Niskanen T."/>
            <person name="Noordeloos M.E."/>
            <person name="Ohm R.A."/>
            <person name="Ortiz-Santana B."/>
            <person name="Ovrebo C."/>
            <person name="Racz N."/>
            <person name="Riley R."/>
            <person name="Savchenko A."/>
            <person name="Shiryaev A."/>
            <person name="Soop K."/>
            <person name="Spirin V."/>
            <person name="Szebenyi C."/>
            <person name="Tomsovsky M."/>
            <person name="Tulloss R.E."/>
            <person name="Uehling J."/>
            <person name="Grigoriev I.V."/>
            <person name="Vagvolgyi C."/>
            <person name="Papp T."/>
            <person name="Martin F.M."/>
            <person name="Miettinen O."/>
            <person name="Hibbett D.S."/>
            <person name="Nagy L.G."/>
        </authorList>
    </citation>
    <scope>NUCLEOTIDE SEQUENCE [LARGE SCALE GENOMIC DNA]</scope>
    <source>
        <strain evidence="4 5">FP101781</strain>
    </source>
</reference>
<proteinExistence type="predicted"/>
<dbReference type="OrthoDB" id="121380at2759"/>
<keyword evidence="4" id="KW-0560">Oxidoreductase</keyword>
<dbReference type="EMBL" id="QPFP01000005">
    <property type="protein sequence ID" value="TEB36879.1"/>
    <property type="molecule type" value="Genomic_DNA"/>
</dbReference>
<feature type="chain" id="PRO_5039865472" evidence="1">
    <location>
        <begin position="20"/>
        <end position="308"/>
    </location>
</feature>
<dbReference type="SUPFAM" id="SSF49482">
    <property type="entry name" value="Aromatic compound dioxygenase"/>
    <property type="match status" value="1"/>
</dbReference>
<feature type="domain" description="Intradiol ring-cleavage dioxygenases" evidence="2">
    <location>
        <begin position="100"/>
        <end position="209"/>
    </location>
</feature>
<dbReference type="CDD" id="cd03457">
    <property type="entry name" value="intradiol_dioxygenase_like"/>
    <property type="match status" value="1"/>
</dbReference>
<dbReference type="PANTHER" id="PTHR34315:SF1">
    <property type="entry name" value="INTRADIOL RING-CLEAVAGE DIOXYGENASES DOMAIN-CONTAINING PROTEIN-RELATED"/>
    <property type="match status" value="1"/>
</dbReference>
<dbReference type="InterPro" id="IPR015889">
    <property type="entry name" value="Intradiol_dOase_core"/>
</dbReference>
<organism evidence="4 5">
    <name type="scientific">Coprinellus micaceus</name>
    <name type="common">Glistening ink-cap mushroom</name>
    <name type="synonym">Coprinus micaceus</name>
    <dbReference type="NCBI Taxonomy" id="71717"/>
    <lineage>
        <taxon>Eukaryota</taxon>
        <taxon>Fungi</taxon>
        <taxon>Dikarya</taxon>
        <taxon>Basidiomycota</taxon>
        <taxon>Agaricomycotina</taxon>
        <taxon>Agaricomycetes</taxon>
        <taxon>Agaricomycetidae</taxon>
        <taxon>Agaricales</taxon>
        <taxon>Agaricineae</taxon>
        <taxon>Psathyrellaceae</taxon>
        <taxon>Coprinellus</taxon>
    </lineage>
</organism>
<sequence>MRLFLSLASLLSVVGYVCAHGADEHMPTTTEELIARNRDVAARDLAARKCSAEIAEFEAQRIAKRDRLMKRQWTPTSTAPTPHYTSIQNSTCVLHPETVEGPYYIRNEMIRTDLRETQLGVPIVLDIGLINSRTCQPMPNAFVELWACNSTGIYGGYPTGRPTHVKVDSFLRGGYFTNPEGIVEITTIYPGYYAGRTAHIHTMVHSNWQSQANGTLLSGGGSVNHIGQFFFDEAWNDRVYATPPYNSNRQPRTLNNQDWILTQAGRSAFVNLQYLGGNSLADGLLGYITVVVDGNANYRIQNTNSLRR</sequence>
<evidence type="ECO:0000256" key="1">
    <source>
        <dbReference type="SAM" id="SignalP"/>
    </source>
</evidence>
<dbReference type="STRING" id="71717.A0A4Y7TTJ5"/>
<evidence type="ECO:0000313" key="5">
    <source>
        <dbReference type="Proteomes" id="UP000298030"/>
    </source>
</evidence>
<accession>A0A4Y7TTJ5</accession>
<keyword evidence="5" id="KW-1185">Reference proteome</keyword>